<gene>
    <name evidence="4" type="ORF">F9K91_18935</name>
</gene>
<dbReference type="GO" id="GO:0007059">
    <property type="term" value="P:chromosome segregation"/>
    <property type="evidence" value="ECO:0007669"/>
    <property type="project" value="TreeGrafter"/>
</dbReference>
<sequence>MAKTGLPILPRASSPAMPANSPLCRTRCADFARVRADPRHLSLRVGDPPPVFTIAPLSRRSDRRLLGSRSGAPAPYGTGRPLRGKREIGDNIMTDTNNITVPLNKLDHDPRNVRQTYEAAEIAEMAASIKARNFRLIHNLVIRPGEKKGRYFVTAGGLRLAGLNLLAEQGEIGKTHGVDCGLWDGEDATEISLAENFVRKGMHPADEFMAFKTLADEGKSPAEIAVRFGTTELNVKRRMALARVSPVLFDLFRNGEMSYDELAAFTITDDHERQEQVWNSLASYNRYAHTIKRMLASEEIPASDKRIRFIGGLDAIEAAGGTVRRDLFDGESGGYATDSGLVERLVLEKLETEAEGVKAEGWKWVEVHSAQPDDIYSMSRVYPEPVDISAEDQERLDQLAEEYDSLAELIEAGDADEDAEPKLEAIEKEMDSLKDRQEAYKAEDLARAGAIVCLDYYGRATVHRGLVNDEDEQQEQEEGQHSGENEGSRESEAAPIKLTHSAALVEDLTAQKTAALRVELADNPDIALAAVVHALLLSAVYRYASEHTALEIKLTYQPLEGSMKQPENSKAGIAFQELKERYGDHIPGNPADLWEWCLDQPRDQLLVLLAFAASHSLNAVEAKFHGRDKALAHANEIGRALNVDMRNWFEPTGDAYLSHLNKKSIEAVVAEVKGEEAATAIRAAGKKAEAVAIAERMVANTGWLPEPVRIPMTEVEAEQQFPEAAE</sequence>
<dbReference type="Pfam" id="PF02195">
    <property type="entry name" value="ParB_N"/>
    <property type="match status" value="1"/>
</dbReference>
<evidence type="ECO:0000256" key="2">
    <source>
        <dbReference type="SAM" id="MobiDB-lite"/>
    </source>
</evidence>
<feature type="coiled-coil region" evidence="1">
    <location>
        <begin position="389"/>
        <end position="443"/>
    </location>
</feature>
<keyword evidence="5" id="KW-1185">Reference proteome</keyword>
<proteinExistence type="predicted"/>
<feature type="domain" description="ParB-like N-terminal" evidence="3">
    <location>
        <begin position="99"/>
        <end position="197"/>
    </location>
</feature>
<dbReference type="Gene3D" id="1.10.10.2830">
    <property type="match status" value="1"/>
</dbReference>
<dbReference type="GO" id="GO:0005694">
    <property type="term" value="C:chromosome"/>
    <property type="evidence" value="ECO:0007669"/>
    <property type="project" value="TreeGrafter"/>
</dbReference>
<name>A0A833CJ19_9HYPH</name>
<feature type="region of interest" description="Disordered" evidence="2">
    <location>
        <begin position="470"/>
        <end position="492"/>
    </location>
</feature>
<keyword evidence="1" id="KW-0175">Coiled coil</keyword>
<evidence type="ECO:0000313" key="5">
    <source>
        <dbReference type="Proteomes" id="UP000430843"/>
    </source>
</evidence>
<dbReference type="InterPro" id="IPR003115">
    <property type="entry name" value="ParB_N"/>
</dbReference>
<dbReference type="SUPFAM" id="SSF110849">
    <property type="entry name" value="ParB/Sulfiredoxin"/>
    <property type="match status" value="1"/>
</dbReference>
<evidence type="ECO:0000259" key="3">
    <source>
        <dbReference type="SMART" id="SM00470"/>
    </source>
</evidence>
<comment type="caution">
    <text evidence="4">The sequence shown here is derived from an EMBL/GenBank/DDBJ whole genome shotgun (WGS) entry which is preliminary data.</text>
</comment>
<accession>A0A833CJ19</accession>
<feature type="region of interest" description="Disordered" evidence="2">
    <location>
        <begin position="63"/>
        <end position="84"/>
    </location>
</feature>
<dbReference type="PANTHER" id="PTHR33375:SF7">
    <property type="entry name" value="CHROMOSOME 2-PARTITIONING PROTEIN PARB-RELATED"/>
    <property type="match status" value="1"/>
</dbReference>
<organism evidence="4 5">
    <name type="scientific">Brucella tritici</name>
    <dbReference type="NCBI Taxonomy" id="94626"/>
    <lineage>
        <taxon>Bacteria</taxon>
        <taxon>Pseudomonadati</taxon>
        <taxon>Pseudomonadota</taxon>
        <taxon>Alphaproteobacteria</taxon>
        <taxon>Hyphomicrobiales</taxon>
        <taxon>Brucellaceae</taxon>
        <taxon>Brucella/Ochrobactrum group</taxon>
        <taxon>Brucella</taxon>
    </lineage>
</organism>
<feature type="region of interest" description="Disordered" evidence="2">
    <location>
        <begin position="1"/>
        <end position="21"/>
    </location>
</feature>
<dbReference type="CDD" id="cd16406">
    <property type="entry name" value="ParB_N_like"/>
    <property type="match status" value="1"/>
</dbReference>
<protein>
    <submittedName>
        <fullName evidence="4">ParB/RepB/Spo0J family partition protein</fullName>
    </submittedName>
</protein>
<dbReference type="SUPFAM" id="SSF109709">
    <property type="entry name" value="KorB DNA-binding domain-like"/>
    <property type="match status" value="1"/>
</dbReference>
<evidence type="ECO:0000256" key="1">
    <source>
        <dbReference type="SAM" id="Coils"/>
    </source>
</evidence>
<dbReference type="Proteomes" id="UP000430843">
    <property type="component" value="Unassembled WGS sequence"/>
</dbReference>
<reference evidence="4 5" key="1">
    <citation type="submission" date="2019-09" db="EMBL/GenBank/DDBJ databases">
        <title>Taxonomic organization of the family Brucellaceae based on a phylogenomic approach.</title>
        <authorList>
            <person name="Leclercq S."/>
            <person name="Cloeckaert A."/>
            <person name="Zygmunt M.S."/>
        </authorList>
    </citation>
    <scope>NUCLEOTIDE SEQUENCE [LARGE SCALE GENOMIC DNA]</scope>
    <source>
        <strain evidence="4 5">LMG 18957</strain>
    </source>
</reference>
<dbReference type="PANTHER" id="PTHR33375">
    <property type="entry name" value="CHROMOSOME-PARTITIONING PROTEIN PARB-RELATED"/>
    <property type="match status" value="1"/>
</dbReference>
<dbReference type="EMBL" id="WBWA01000022">
    <property type="protein sequence ID" value="KAB2663305.1"/>
    <property type="molecule type" value="Genomic_DNA"/>
</dbReference>
<dbReference type="AlphaFoldDB" id="A0A833CJ19"/>
<dbReference type="SMART" id="SM00470">
    <property type="entry name" value="ParB"/>
    <property type="match status" value="1"/>
</dbReference>
<dbReference type="InterPro" id="IPR050336">
    <property type="entry name" value="Chromosome_partition/occlusion"/>
</dbReference>
<feature type="compositionally biased region" description="Basic and acidic residues" evidence="2">
    <location>
        <begin position="478"/>
        <end position="492"/>
    </location>
</feature>
<dbReference type="InterPro" id="IPR036086">
    <property type="entry name" value="ParB/Sulfiredoxin_sf"/>
</dbReference>
<evidence type="ECO:0000313" key="4">
    <source>
        <dbReference type="EMBL" id="KAB2663305.1"/>
    </source>
</evidence>